<dbReference type="EMBL" id="JAUKPO010000065">
    <property type="protein sequence ID" value="MDO1451535.1"/>
    <property type="molecule type" value="Genomic_DNA"/>
</dbReference>
<dbReference type="RefSeq" id="WP_302042332.1">
    <property type="nucleotide sequence ID" value="NZ_JAUKPO010000065.1"/>
</dbReference>
<evidence type="ECO:0000313" key="1">
    <source>
        <dbReference type="EMBL" id="MDO1451535.1"/>
    </source>
</evidence>
<comment type="caution">
    <text evidence="1">The sequence shown here is derived from an EMBL/GenBank/DDBJ whole genome shotgun (WGS) entry which is preliminary data.</text>
</comment>
<evidence type="ECO:0000313" key="2">
    <source>
        <dbReference type="Proteomes" id="UP001168528"/>
    </source>
</evidence>
<keyword evidence="2" id="KW-1185">Reference proteome</keyword>
<gene>
    <name evidence="1" type="ORF">Q0590_35005</name>
</gene>
<dbReference type="Proteomes" id="UP001168528">
    <property type="component" value="Unassembled WGS sequence"/>
</dbReference>
<name>A0ABT8RHG6_9BACT</name>
<protein>
    <submittedName>
        <fullName evidence="1">Uncharacterized protein</fullName>
    </submittedName>
</protein>
<sequence length="82" mass="9334">MHPLSFTIRVEQISRELFIGFIKEMPSVAQIKGNSALQVYHQLCSQLAGILKEKKDLKHVQIYREFRLALPIDLPAASSINN</sequence>
<proteinExistence type="predicted"/>
<accession>A0ABT8RHG6</accession>
<organism evidence="1 2">
    <name type="scientific">Rhodocytophaga aerolata</name>
    <dbReference type="NCBI Taxonomy" id="455078"/>
    <lineage>
        <taxon>Bacteria</taxon>
        <taxon>Pseudomonadati</taxon>
        <taxon>Bacteroidota</taxon>
        <taxon>Cytophagia</taxon>
        <taxon>Cytophagales</taxon>
        <taxon>Rhodocytophagaceae</taxon>
        <taxon>Rhodocytophaga</taxon>
    </lineage>
</organism>
<reference evidence="1" key="1">
    <citation type="submission" date="2023-07" db="EMBL/GenBank/DDBJ databases">
        <title>The genome sequence of Rhodocytophaga aerolata KACC 12507.</title>
        <authorList>
            <person name="Zhang X."/>
        </authorList>
    </citation>
    <scope>NUCLEOTIDE SEQUENCE</scope>
    <source>
        <strain evidence="1">KACC 12507</strain>
    </source>
</reference>